<name>A0AA39X0L1_9PEZI</name>
<dbReference type="InterPro" id="IPR052895">
    <property type="entry name" value="HetReg/Transcr_Mod"/>
</dbReference>
<gene>
    <name evidence="1" type="ORF">B0T17DRAFT_639422</name>
</gene>
<sequence>MAYAFYGVLKTINVDIAVADYSLPYGVVYHQFLTSLLAWEKSYISLLVLCGRNNDGNMTSAEAPTWVPDWSTPKSDTGWPEISFAYNTNDNSSTHGSNPRSMVHGNYLIVRELSNWHTLFNLASGTTWSHRDDTEVVDYVVSGLLKSMTARNYFTRCMGMLAQTHGLFSTSEGYIGTGPLGMRKGDLIALVAGVALPLVLRRKGHTIEFEVVGPAVIRGAMDGGLWRGTGADDAAREIVLV</sequence>
<dbReference type="AlphaFoldDB" id="A0AA39X0L1"/>
<dbReference type="EMBL" id="JAULSR010000003">
    <property type="protein sequence ID" value="KAK0625078.1"/>
    <property type="molecule type" value="Genomic_DNA"/>
</dbReference>
<dbReference type="PANTHER" id="PTHR24148:SF64">
    <property type="entry name" value="HETEROKARYON INCOMPATIBILITY DOMAIN-CONTAINING PROTEIN"/>
    <property type="match status" value="1"/>
</dbReference>
<protein>
    <submittedName>
        <fullName evidence="1">Uncharacterized protein</fullName>
    </submittedName>
</protein>
<reference evidence="1" key="1">
    <citation type="submission" date="2023-06" db="EMBL/GenBank/DDBJ databases">
        <title>Genome-scale phylogeny and comparative genomics of the fungal order Sordariales.</title>
        <authorList>
            <consortium name="Lawrence Berkeley National Laboratory"/>
            <person name="Hensen N."/>
            <person name="Bonometti L."/>
            <person name="Westerberg I."/>
            <person name="Brannstrom I.O."/>
            <person name="Guillou S."/>
            <person name="Cros-Aarteil S."/>
            <person name="Calhoun S."/>
            <person name="Haridas S."/>
            <person name="Kuo A."/>
            <person name="Mondo S."/>
            <person name="Pangilinan J."/>
            <person name="Riley R."/>
            <person name="LaButti K."/>
            <person name="Andreopoulos B."/>
            <person name="Lipzen A."/>
            <person name="Chen C."/>
            <person name="Yanf M."/>
            <person name="Daum C."/>
            <person name="Ng V."/>
            <person name="Clum A."/>
            <person name="Steindorff A."/>
            <person name="Ohm R."/>
            <person name="Martin F."/>
            <person name="Silar P."/>
            <person name="Natvig D."/>
            <person name="Lalanne C."/>
            <person name="Gautier V."/>
            <person name="Ament-velasquez S.L."/>
            <person name="Kruys A."/>
            <person name="Hutchinson M.I."/>
            <person name="Powell A.J."/>
            <person name="Barry K."/>
            <person name="Miller A.N."/>
            <person name="Grigoriev I.V."/>
            <person name="Debuchy R."/>
            <person name="Gladieux P."/>
            <person name="Thoren M.H."/>
            <person name="Johannesson H."/>
        </authorList>
    </citation>
    <scope>NUCLEOTIDE SEQUENCE</scope>
    <source>
        <strain evidence="1">SMH3391-2</strain>
    </source>
</reference>
<proteinExistence type="predicted"/>
<keyword evidence="2" id="KW-1185">Reference proteome</keyword>
<organism evidence="1 2">
    <name type="scientific">Bombardia bombarda</name>
    <dbReference type="NCBI Taxonomy" id="252184"/>
    <lineage>
        <taxon>Eukaryota</taxon>
        <taxon>Fungi</taxon>
        <taxon>Dikarya</taxon>
        <taxon>Ascomycota</taxon>
        <taxon>Pezizomycotina</taxon>
        <taxon>Sordariomycetes</taxon>
        <taxon>Sordariomycetidae</taxon>
        <taxon>Sordariales</taxon>
        <taxon>Lasiosphaeriaceae</taxon>
        <taxon>Bombardia</taxon>
    </lineage>
</organism>
<comment type="caution">
    <text evidence="1">The sequence shown here is derived from an EMBL/GenBank/DDBJ whole genome shotgun (WGS) entry which is preliminary data.</text>
</comment>
<evidence type="ECO:0000313" key="2">
    <source>
        <dbReference type="Proteomes" id="UP001174934"/>
    </source>
</evidence>
<dbReference type="Pfam" id="PF26639">
    <property type="entry name" value="Het-6_barrel"/>
    <property type="match status" value="1"/>
</dbReference>
<accession>A0AA39X0L1</accession>
<dbReference type="Proteomes" id="UP001174934">
    <property type="component" value="Unassembled WGS sequence"/>
</dbReference>
<dbReference type="PANTHER" id="PTHR24148">
    <property type="entry name" value="ANKYRIN REPEAT DOMAIN-CONTAINING PROTEIN 39 HOMOLOG-RELATED"/>
    <property type="match status" value="1"/>
</dbReference>
<evidence type="ECO:0000313" key="1">
    <source>
        <dbReference type="EMBL" id="KAK0625078.1"/>
    </source>
</evidence>